<protein>
    <submittedName>
        <fullName evidence="3">Cell wall-binding repeat-containing protein</fullName>
    </submittedName>
</protein>
<dbReference type="Pfam" id="PF04122">
    <property type="entry name" value="CW_binding_2"/>
    <property type="match status" value="3"/>
</dbReference>
<evidence type="ECO:0000256" key="2">
    <source>
        <dbReference type="SAM" id="SignalP"/>
    </source>
</evidence>
<gene>
    <name evidence="3" type="ORF">ACFQNG_08255</name>
</gene>
<comment type="caution">
    <text evidence="3">The sequence shown here is derived from an EMBL/GenBank/DDBJ whole genome shotgun (WGS) entry which is preliminary data.</text>
</comment>
<evidence type="ECO:0000313" key="4">
    <source>
        <dbReference type="Proteomes" id="UP001596500"/>
    </source>
</evidence>
<feature type="signal peptide" evidence="2">
    <location>
        <begin position="1"/>
        <end position="26"/>
    </location>
</feature>
<proteinExistence type="predicted"/>
<dbReference type="EMBL" id="JBHTBW010000020">
    <property type="protein sequence ID" value="MFC7441146.1"/>
    <property type="molecule type" value="Genomic_DNA"/>
</dbReference>
<sequence length="569" mass="60811">MRNILILLSALLALLPFSFLPNSAHASKDVIQAAKKTTTDDFKMKKFHRIMAMKQETKQKQQKKSNGESRSPLAADEVTTTSVNYKGQASNTRQDEYVFQVASSSQVQITANHTSTKIDYLLVGMDASGNLSFYQSGDTLPAGDYSFMVFVDNTSALSYDYVISGVQFASEPDLRVPAITFTSPTFPVSRLPQNTSSLLFSGTTDTETELVSNETFTQSFIGDFNFSVPLHPGNNYVDMQSVTATGNATYINLDLVVPALKRLDGYSRYDVAANVSKEMPPSDTVIITSGGDGKFADALSGGSLAGLNQAPVLLTAQTSLPTATVSEIQRRQPSRAIIMGGVGTVDTAVETQLKELGVTTIQRIDGANRFAVSANAASELTRILGAETKDTAIIASGLDFPDALSASSLTSDALIPTLLINPNSTSLPAEIDAFLKSHTRIKNFIIVGGVGSVPDAIATKLDALGDVKRIDGADRYAVNLNLIKEFGMDLRFMVFAKGTDYPDALAGGPFAGSLAPTLSPLVLTPTSSLYANLKTYLDANQKNIQVIYLLGDESSISANVATQLNTYVD</sequence>
<keyword evidence="4" id="KW-1185">Reference proteome</keyword>
<evidence type="ECO:0000256" key="1">
    <source>
        <dbReference type="SAM" id="MobiDB-lite"/>
    </source>
</evidence>
<dbReference type="InterPro" id="IPR051922">
    <property type="entry name" value="Bact_Sporulation_Assoc"/>
</dbReference>
<accession>A0ABW2RJL5</accession>
<feature type="chain" id="PRO_5045575327" evidence="2">
    <location>
        <begin position="27"/>
        <end position="569"/>
    </location>
</feature>
<dbReference type="RefSeq" id="WP_379864438.1">
    <property type="nucleotide sequence ID" value="NZ_JBHTBW010000020.1"/>
</dbReference>
<dbReference type="InterPro" id="IPR007253">
    <property type="entry name" value="Cell_wall-bd_2"/>
</dbReference>
<keyword evidence="2" id="KW-0732">Signal</keyword>
<dbReference type="PANTHER" id="PTHR30032:SF8">
    <property type="entry name" value="GERMINATION-SPECIFIC N-ACETYLMURAMOYL-L-ALANINE AMIDASE"/>
    <property type="match status" value="1"/>
</dbReference>
<feature type="region of interest" description="Disordered" evidence="1">
    <location>
        <begin position="55"/>
        <end position="77"/>
    </location>
</feature>
<dbReference type="Proteomes" id="UP001596500">
    <property type="component" value="Unassembled WGS sequence"/>
</dbReference>
<name>A0ABW2RJL5_9BACL</name>
<reference evidence="4" key="1">
    <citation type="journal article" date="2019" name="Int. J. Syst. Evol. Microbiol.">
        <title>The Global Catalogue of Microorganisms (GCM) 10K type strain sequencing project: providing services to taxonomists for standard genome sequencing and annotation.</title>
        <authorList>
            <consortium name="The Broad Institute Genomics Platform"/>
            <consortium name="The Broad Institute Genome Sequencing Center for Infectious Disease"/>
            <person name="Wu L."/>
            <person name="Ma J."/>
        </authorList>
    </citation>
    <scope>NUCLEOTIDE SEQUENCE [LARGE SCALE GENOMIC DNA]</scope>
    <source>
        <strain evidence="4">CGMCC 1.12942</strain>
    </source>
</reference>
<dbReference type="Gene3D" id="3.40.50.12090">
    <property type="match status" value="1"/>
</dbReference>
<evidence type="ECO:0000313" key="3">
    <source>
        <dbReference type="EMBL" id="MFC7441146.1"/>
    </source>
</evidence>
<dbReference type="PANTHER" id="PTHR30032">
    <property type="entry name" value="N-ACETYLMURAMOYL-L-ALANINE AMIDASE-RELATED"/>
    <property type="match status" value="1"/>
</dbReference>
<organism evidence="3 4">
    <name type="scientific">Laceyella putida</name>
    <dbReference type="NCBI Taxonomy" id="110101"/>
    <lineage>
        <taxon>Bacteria</taxon>
        <taxon>Bacillati</taxon>
        <taxon>Bacillota</taxon>
        <taxon>Bacilli</taxon>
        <taxon>Bacillales</taxon>
        <taxon>Thermoactinomycetaceae</taxon>
        <taxon>Laceyella</taxon>
    </lineage>
</organism>